<reference evidence="3" key="1">
    <citation type="submission" date="2021-01" db="UniProtKB">
        <authorList>
            <consortium name="EnsemblPlants"/>
        </authorList>
    </citation>
    <scope>IDENTIFICATION</scope>
</reference>
<dbReference type="EnsemblPlants" id="Kaladp0019s0127.1.v1.1">
    <property type="protein sequence ID" value="Kaladp0019s0127.1.v1.1"/>
    <property type="gene ID" value="Kaladp0019s0127.v1.1"/>
</dbReference>
<organism evidence="3 4">
    <name type="scientific">Kalanchoe fedtschenkoi</name>
    <name type="common">Lavender scallops</name>
    <name type="synonym">South American air plant</name>
    <dbReference type="NCBI Taxonomy" id="63787"/>
    <lineage>
        <taxon>Eukaryota</taxon>
        <taxon>Viridiplantae</taxon>
        <taxon>Streptophyta</taxon>
        <taxon>Embryophyta</taxon>
        <taxon>Tracheophyta</taxon>
        <taxon>Spermatophyta</taxon>
        <taxon>Magnoliopsida</taxon>
        <taxon>eudicotyledons</taxon>
        <taxon>Gunneridae</taxon>
        <taxon>Pentapetalae</taxon>
        <taxon>Saxifragales</taxon>
        <taxon>Crassulaceae</taxon>
        <taxon>Kalanchoe</taxon>
    </lineage>
</organism>
<name>A0A7N0T359_KALFE</name>
<keyword evidence="4" id="KW-1185">Reference proteome</keyword>
<feature type="region of interest" description="Disordered" evidence="1">
    <location>
        <begin position="63"/>
        <end position="103"/>
    </location>
</feature>
<sequence length="216" mass="23639">MMEMIKSMAFSFTSVSPPTPPRTPNSNYTSSPFLLNHNLTAPPPPPNKSKQLSSCIFLVSTPSSSFRSPAEKTPSQGSTEGQEIATEEEDTPRPSFSRSSSSSARIQIDLLDQLTGSTADDGYENAEKQTIRQQLANLVGDRDDDFTIPLGKNLKKVSAAFLTISQKRNIKRQAYLTEVSQRNDSVFFATIGAFILLPPFIILGIAIATSYVQLFP</sequence>
<feature type="compositionally biased region" description="Low complexity" evidence="1">
    <location>
        <begin position="93"/>
        <end position="103"/>
    </location>
</feature>
<keyword evidence="2" id="KW-0812">Transmembrane</keyword>
<accession>A0A7N0T359</accession>
<dbReference type="GO" id="GO:0009507">
    <property type="term" value="C:chloroplast"/>
    <property type="evidence" value="ECO:0007669"/>
    <property type="project" value="TreeGrafter"/>
</dbReference>
<evidence type="ECO:0000256" key="2">
    <source>
        <dbReference type="SAM" id="Phobius"/>
    </source>
</evidence>
<feature type="compositionally biased region" description="Polar residues" evidence="1">
    <location>
        <begin position="63"/>
        <end position="81"/>
    </location>
</feature>
<feature type="region of interest" description="Disordered" evidence="1">
    <location>
        <begin position="12"/>
        <end position="51"/>
    </location>
</feature>
<keyword evidence="2" id="KW-1133">Transmembrane helix</keyword>
<dbReference type="Gramene" id="Kaladp0019s0127.1.v1.1">
    <property type="protein sequence ID" value="Kaladp0019s0127.1.v1.1"/>
    <property type="gene ID" value="Kaladp0019s0127.v1.1"/>
</dbReference>
<dbReference type="OMA" id="GYMSDSI"/>
<feature type="transmembrane region" description="Helical" evidence="2">
    <location>
        <begin position="186"/>
        <end position="212"/>
    </location>
</feature>
<dbReference type="PANTHER" id="PTHR36742">
    <property type="entry name" value="MYOSIN-G HEAVY CHAIN-LIKE PROTEIN"/>
    <property type="match status" value="1"/>
</dbReference>
<keyword evidence="2" id="KW-0472">Membrane</keyword>
<dbReference type="Proteomes" id="UP000594263">
    <property type="component" value="Unplaced"/>
</dbReference>
<evidence type="ECO:0000313" key="3">
    <source>
        <dbReference type="EnsemblPlants" id="Kaladp0019s0127.1.v1.1"/>
    </source>
</evidence>
<proteinExistence type="predicted"/>
<dbReference type="AlphaFoldDB" id="A0A7N0T359"/>
<evidence type="ECO:0000256" key="1">
    <source>
        <dbReference type="SAM" id="MobiDB-lite"/>
    </source>
</evidence>
<evidence type="ECO:0000313" key="4">
    <source>
        <dbReference type="Proteomes" id="UP000594263"/>
    </source>
</evidence>
<dbReference type="PANTHER" id="PTHR36742:SF1">
    <property type="entry name" value="MYOSIN-G HEAVY CHAIN-LIKE PROTEIN"/>
    <property type="match status" value="1"/>
</dbReference>
<protein>
    <submittedName>
        <fullName evidence="3">Uncharacterized protein</fullName>
    </submittedName>
</protein>